<keyword evidence="1" id="KW-0812">Transmembrane</keyword>
<sequence length="108" mass="12000" precursor="true">MQNKYISYSSSNRPGLLQKAGAVVATVAVVGVALMFSAVLLAGLLVVVVFGGTYLWWKTREVRKVMKAQMREFQARSATVEREAFKGETFEGEVIEGEVIRVEKSRDK</sequence>
<gene>
    <name evidence="2" type="ordered locus">Slit_2179</name>
</gene>
<proteinExistence type="predicted"/>
<evidence type="ECO:0000313" key="2">
    <source>
        <dbReference type="EMBL" id="ADE12407.1"/>
    </source>
</evidence>
<dbReference type="EMBL" id="CP001965">
    <property type="protein sequence ID" value="ADE12407.1"/>
    <property type="molecule type" value="Genomic_DNA"/>
</dbReference>
<name>D5CUM0_SIDLE</name>
<keyword evidence="3" id="KW-1185">Reference proteome</keyword>
<dbReference type="KEGG" id="slt:Slit_2179"/>
<organism evidence="2 3">
    <name type="scientific">Sideroxydans lithotrophicus (strain ES-1)</name>
    <dbReference type="NCBI Taxonomy" id="580332"/>
    <lineage>
        <taxon>Bacteria</taxon>
        <taxon>Pseudomonadati</taxon>
        <taxon>Pseudomonadota</taxon>
        <taxon>Betaproteobacteria</taxon>
        <taxon>Nitrosomonadales</taxon>
        <taxon>Gallionellaceae</taxon>
        <taxon>Sideroxydans</taxon>
    </lineage>
</organism>
<feature type="transmembrane region" description="Helical" evidence="1">
    <location>
        <begin position="24"/>
        <end position="57"/>
    </location>
</feature>
<protein>
    <submittedName>
        <fullName evidence="2">Uncharacterized protein</fullName>
    </submittedName>
</protein>
<dbReference type="STRING" id="580332.Slit_2179"/>
<dbReference type="HOGENOM" id="CLU_168763_0_0_4"/>
<dbReference type="AlphaFoldDB" id="D5CUM0"/>
<dbReference type="RefSeq" id="WP_013030305.1">
    <property type="nucleotide sequence ID" value="NC_013959.1"/>
</dbReference>
<evidence type="ECO:0000256" key="1">
    <source>
        <dbReference type="SAM" id="Phobius"/>
    </source>
</evidence>
<dbReference type="Proteomes" id="UP000001625">
    <property type="component" value="Chromosome"/>
</dbReference>
<keyword evidence="1" id="KW-1133">Transmembrane helix</keyword>
<dbReference type="eggNOG" id="ENOG5031675">
    <property type="taxonomic scope" value="Bacteria"/>
</dbReference>
<evidence type="ECO:0000313" key="3">
    <source>
        <dbReference type="Proteomes" id="UP000001625"/>
    </source>
</evidence>
<dbReference type="OrthoDB" id="8527801at2"/>
<keyword evidence="1" id="KW-0472">Membrane</keyword>
<reference evidence="2 3" key="1">
    <citation type="submission" date="2010-03" db="EMBL/GenBank/DDBJ databases">
        <title>Complete sequence of Sideroxydans lithotrophicus ES-1.</title>
        <authorList>
            <consortium name="US DOE Joint Genome Institute"/>
            <person name="Lucas S."/>
            <person name="Copeland A."/>
            <person name="Lapidus A."/>
            <person name="Cheng J.-F."/>
            <person name="Bruce D."/>
            <person name="Goodwin L."/>
            <person name="Pitluck S."/>
            <person name="Munk A.C."/>
            <person name="Detter J.C."/>
            <person name="Han C."/>
            <person name="Tapia R."/>
            <person name="Larimer F."/>
            <person name="Land M."/>
            <person name="Hauser L."/>
            <person name="Kyrpides N."/>
            <person name="Ivanova N."/>
            <person name="Emerson D."/>
            <person name="Woyke T."/>
        </authorList>
    </citation>
    <scope>NUCLEOTIDE SEQUENCE [LARGE SCALE GENOMIC DNA]</scope>
    <source>
        <strain evidence="2 3">ES-1</strain>
    </source>
</reference>
<accession>D5CUM0</accession>